<evidence type="ECO:0000256" key="4">
    <source>
        <dbReference type="ARBA" id="ARBA00023136"/>
    </source>
</evidence>
<feature type="transmembrane region" description="Helical" evidence="5">
    <location>
        <begin position="233"/>
        <end position="252"/>
    </location>
</feature>
<organism evidence="7 8">
    <name type="scientific">Tieghemostelium lacteum</name>
    <name type="common">Slime mold</name>
    <name type="synonym">Dictyostelium lacteum</name>
    <dbReference type="NCBI Taxonomy" id="361077"/>
    <lineage>
        <taxon>Eukaryota</taxon>
        <taxon>Amoebozoa</taxon>
        <taxon>Evosea</taxon>
        <taxon>Eumycetozoa</taxon>
        <taxon>Dictyostelia</taxon>
        <taxon>Dictyosteliales</taxon>
        <taxon>Raperosteliaceae</taxon>
        <taxon>Tieghemostelium</taxon>
    </lineage>
</organism>
<dbReference type="InParanoid" id="A0A151Z3X8"/>
<sequence>MGDSQPLIRNRKSVYRWESLTRRYPIEEALQEEEANTAGLNKCLTAIDIISYGVGSTVGAGVFVSIGNAIQTTAGPGTLLSFVFAAFACLISAFCYSEFSTKIPVSGSAYSFAYVALGEFTGWFIGWNLTLEYAISASAVARGWAGYFETVFSVFNKTAPEWITGYSINSVINFAPIAPAIIIVCTIVLIFGVKDSSRFNLAITCVNIVTILFFIILGAIHVDYKNWNPFLPFGFAGVFKGCSRIFFSFVGFDSVTTLSGEVKNPKRDLPIGIVGTLIIATSLYVGVSLVLSGVVNYVNVNLQSPLSSAFISIDMRWAAGLVAMGTLTSLTASTLCSLLGQPRIYLQMAKDGLFFKKFAEVDPKTQVPIFGTVFTGVFASILAVSLNLDELSNMISIGTLLAFTVVCAGVVVLRFRDDNGVEPYRIQSPIFLLAFFIIATIFGLCGGYSWSIAVQIPCAVLLVAIIVFLTFFRKQQSVPTTFKCPLVPVVPLVGIFVNTYIIMQLDIASLYRVIVWTALGSVIYFGYGIRNSKLNRMYDDEVSNSINQ</sequence>
<feature type="transmembrane region" description="Helical" evidence="5">
    <location>
        <begin position="367"/>
        <end position="388"/>
    </location>
</feature>
<feature type="transmembrane region" description="Helical" evidence="5">
    <location>
        <begin position="509"/>
        <end position="527"/>
    </location>
</feature>
<feature type="transmembrane region" description="Helical" evidence="5">
    <location>
        <begin position="199"/>
        <end position="221"/>
    </location>
</feature>
<dbReference type="OrthoDB" id="5982228at2759"/>
<keyword evidence="2 5" id="KW-0812">Transmembrane</keyword>
<dbReference type="Proteomes" id="UP000076078">
    <property type="component" value="Unassembled WGS sequence"/>
</dbReference>
<accession>A0A151Z3X8</accession>
<feature type="transmembrane region" description="Helical" evidence="5">
    <location>
        <begin position="394"/>
        <end position="414"/>
    </location>
</feature>
<dbReference type="Gene3D" id="1.20.1740.10">
    <property type="entry name" value="Amino acid/polyamine transporter I"/>
    <property type="match status" value="1"/>
</dbReference>
<feature type="transmembrane region" description="Helical" evidence="5">
    <location>
        <begin position="108"/>
        <end position="126"/>
    </location>
</feature>
<feature type="transmembrane region" description="Helical" evidence="5">
    <location>
        <begin position="317"/>
        <end position="340"/>
    </location>
</feature>
<evidence type="ECO:0000256" key="2">
    <source>
        <dbReference type="ARBA" id="ARBA00022692"/>
    </source>
</evidence>
<feature type="transmembrane region" description="Helical" evidence="5">
    <location>
        <begin position="426"/>
        <end position="444"/>
    </location>
</feature>
<dbReference type="Pfam" id="PF13906">
    <property type="entry name" value="AA_permease_C"/>
    <property type="match status" value="1"/>
</dbReference>
<dbReference type="FunCoup" id="A0A151Z3X8">
    <property type="interactions" value="10"/>
</dbReference>
<dbReference type="Pfam" id="PF13520">
    <property type="entry name" value="AA_permease_2"/>
    <property type="match status" value="1"/>
</dbReference>
<dbReference type="GO" id="GO:0005886">
    <property type="term" value="C:plasma membrane"/>
    <property type="evidence" value="ECO:0007669"/>
    <property type="project" value="TreeGrafter"/>
</dbReference>
<protein>
    <submittedName>
        <fullName evidence="7">Putative cationic amino acid transporter</fullName>
    </submittedName>
</protein>
<name>A0A151Z3X8_TIELA</name>
<reference evidence="7 8" key="1">
    <citation type="submission" date="2015-12" db="EMBL/GenBank/DDBJ databases">
        <title>Dictyostelia acquired genes for synthesis and detection of signals that induce cell-type specialization by lateral gene transfer from prokaryotes.</title>
        <authorList>
            <person name="Gloeckner G."/>
            <person name="Schaap P."/>
        </authorList>
    </citation>
    <scope>NUCLEOTIDE SEQUENCE [LARGE SCALE GENOMIC DNA]</scope>
    <source>
        <strain evidence="7 8">TK</strain>
    </source>
</reference>
<evidence type="ECO:0000256" key="1">
    <source>
        <dbReference type="ARBA" id="ARBA00004141"/>
    </source>
</evidence>
<feature type="transmembrane region" description="Helical" evidence="5">
    <location>
        <begin position="450"/>
        <end position="472"/>
    </location>
</feature>
<evidence type="ECO:0000313" key="7">
    <source>
        <dbReference type="EMBL" id="KYQ88673.1"/>
    </source>
</evidence>
<dbReference type="AlphaFoldDB" id="A0A151Z3X8"/>
<gene>
    <name evidence="7" type="ORF">DLAC_10854</name>
</gene>
<proteinExistence type="predicted"/>
<feature type="transmembrane region" description="Helical" evidence="5">
    <location>
        <begin position="484"/>
        <end position="503"/>
    </location>
</feature>
<keyword evidence="4 5" id="KW-0472">Membrane</keyword>
<evidence type="ECO:0000256" key="5">
    <source>
        <dbReference type="SAM" id="Phobius"/>
    </source>
</evidence>
<feature type="transmembrane region" description="Helical" evidence="5">
    <location>
        <begin position="171"/>
        <end position="192"/>
    </location>
</feature>
<feature type="domain" description="Cationic amino acid transporter C-terminal" evidence="6">
    <location>
        <begin position="482"/>
        <end position="532"/>
    </location>
</feature>
<feature type="transmembrane region" description="Helical" evidence="5">
    <location>
        <begin position="49"/>
        <end position="70"/>
    </location>
</feature>
<feature type="transmembrane region" description="Helical" evidence="5">
    <location>
        <begin position="273"/>
        <end position="297"/>
    </location>
</feature>
<keyword evidence="3 5" id="KW-1133">Transmembrane helix</keyword>
<dbReference type="PANTHER" id="PTHR43243">
    <property type="entry name" value="INNER MEMBRANE TRANSPORTER YGJI-RELATED"/>
    <property type="match status" value="1"/>
</dbReference>
<comment type="caution">
    <text evidence="7">The sequence shown here is derived from an EMBL/GenBank/DDBJ whole genome shotgun (WGS) entry which is preliminary data.</text>
</comment>
<dbReference type="PANTHER" id="PTHR43243:SF36">
    <property type="entry name" value="CATIONIC AMINO ACID TRANSPORTER C-TERMINAL DOMAIN-CONTAINING PROTEIN"/>
    <property type="match status" value="1"/>
</dbReference>
<keyword evidence="8" id="KW-1185">Reference proteome</keyword>
<evidence type="ECO:0000259" key="6">
    <source>
        <dbReference type="Pfam" id="PF13906"/>
    </source>
</evidence>
<dbReference type="EMBL" id="LODT01000049">
    <property type="protein sequence ID" value="KYQ88673.1"/>
    <property type="molecule type" value="Genomic_DNA"/>
</dbReference>
<dbReference type="PIRSF" id="PIRSF006060">
    <property type="entry name" value="AA_transporter"/>
    <property type="match status" value="1"/>
</dbReference>
<dbReference type="InterPro" id="IPR029485">
    <property type="entry name" value="CAT_C"/>
</dbReference>
<feature type="transmembrane region" description="Helical" evidence="5">
    <location>
        <begin position="76"/>
        <end position="96"/>
    </location>
</feature>
<dbReference type="STRING" id="361077.A0A151Z3X8"/>
<dbReference type="GO" id="GO:0015171">
    <property type="term" value="F:amino acid transmembrane transporter activity"/>
    <property type="evidence" value="ECO:0007669"/>
    <property type="project" value="TreeGrafter"/>
</dbReference>
<dbReference type="OMA" id="WILGWDL"/>
<evidence type="ECO:0000313" key="8">
    <source>
        <dbReference type="Proteomes" id="UP000076078"/>
    </source>
</evidence>
<evidence type="ECO:0000256" key="3">
    <source>
        <dbReference type="ARBA" id="ARBA00022989"/>
    </source>
</evidence>
<dbReference type="InterPro" id="IPR002293">
    <property type="entry name" value="AA/rel_permease1"/>
</dbReference>
<comment type="subcellular location">
    <subcellularLocation>
        <location evidence="1">Membrane</location>
        <topology evidence="1">Multi-pass membrane protein</topology>
    </subcellularLocation>
</comment>